<reference evidence="2 3" key="1">
    <citation type="submission" date="2016-02" db="EMBL/GenBank/DDBJ databases">
        <authorList>
            <person name="Wen L."/>
            <person name="He K."/>
            <person name="Yang H."/>
        </authorList>
    </citation>
    <scope>NUCLEOTIDE SEQUENCE [LARGE SCALE GENOMIC DNA]</scope>
    <source>
        <strain evidence="2 3">MJR8628A</strain>
    </source>
</reference>
<keyword evidence="1" id="KW-0812">Transmembrane</keyword>
<evidence type="ECO:0000313" key="3">
    <source>
        <dbReference type="Proteomes" id="UP000070326"/>
    </source>
</evidence>
<sequence>MKKEKPGVVLNFVLDPILIFGYGPFPEMGLGGAAVSTVLGYSLSMVLAFYVLISYIQFLFDLSLY</sequence>
<evidence type="ECO:0000313" key="2">
    <source>
        <dbReference type="EMBL" id="KXI13847.1"/>
    </source>
</evidence>
<evidence type="ECO:0000256" key="1">
    <source>
        <dbReference type="SAM" id="Phobius"/>
    </source>
</evidence>
<comment type="caution">
    <text evidence="2">The sequence shown here is derived from an EMBL/GenBank/DDBJ whole genome shotgun (WGS) entry which is preliminary data.</text>
</comment>
<protein>
    <submittedName>
        <fullName evidence="2">Uncharacterized protein</fullName>
    </submittedName>
</protein>
<dbReference type="AlphaFoldDB" id="A0A135YWU6"/>
<dbReference type="EMBL" id="LSQZ01000017">
    <property type="protein sequence ID" value="KXI13847.1"/>
    <property type="molecule type" value="Genomic_DNA"/>
</dbReference>
<feature type="transmembrane region" description="Helical" evidence="1">
    <location>
        <begin position="7"/>
        <end position="26"/>
    </location>
</feature>
<dbReference type="PATRIC" id="fig|1261.5.peg.528"/>
<dbReference type="eggNOG" id="COG0534">
    <property type="taxonomic scope" value="Bacteria"/>
</dbReference>
<dbReference type="Proteomes" id="UP000070326">
    <property type="component" value="Unassembled WGS sequence"/>
</dbReference>
<dbReference type="STRING" id="1261.HMPREF3195_00522"/>
<keyword evidence="1" id="KW-0472">Membrane</keyword>
<feature type="transmembrane region" description="Helical" evidence="1">
    <location>
        <begin position="38"/>
        <end position="60"/>
    </location>
</feature>
<keyword evidence="1" id="KW-1133">Transmembrane helix</keyword>
<dbReference type="RefSeq" id="WP_081097418.1">
    <property type="nucleotide sequence ID" value="NZ_CAXUJS010000035.1"/>
</dbReference>
<accession>A0A135YWU6</accession>
<proteinExistence type="predicted"/>
<name>A0A135YWU6_9FIRM</name>
<organism evidence="2 3">
    <name type="scientific">Peptostreptococcus anaerobius</name>
    <dbReference type="NCBI Taxonomy" id="1261"/>
    <lineage>
        <taxon>Bacteria</taxon>
        <taxon>Bacillati</taxon>
        <taxon>Bacillota</taxon>
        <taxon>Clostridia</taxon>
        <taxon>Peptostreptococcales</taxon>
        <taxon>Peptostreptococcaceae</taxon>
        <taxon>Peptostreptococcus</taxon>
    </lineage>
</organism>
<gene>
    <name evidence="2" type="ORF">HMPREF3195_00522</name>
</gene>